<comment type="caution">
    <text evidence="3">The sequence shown here is derived from an EMBL/GenBank/DDBJ whole genome shotgun (WGS) entry which is preliminary data.</text>
</comment>
<keyword evidence="4" id="KW-1185">Reference proteome</keyword>
<dbReference type="Proteomes" id="UP001209570">
    <property type="component" value="Unassembled WGS sequence"/>
</dbReference>
<dbReference type="PROSITE" id="PS51352">
    <property type="entry name" value="THIOREDOXIN_2"/>
    <property type="match status" value="1"/>
</dbReference>
<name>A0AAD5QEF7_PYTIN</name>
<dbReference type="EMBL" id="JAKCXM010000012">
    <property type="protein sequence ID" value="KAJ0408370.1"/>
    <property type="molecule type" value="Genomic_DNA"/>
</dbReference>
<accession>A0AAD5QEF7</accession>
<dbReference type="PRINTS" id="PR00421">
    <property type="entry name" value="THIOREDOXIN"/>
</dbReference>
<dbReference type="CDD" id="cd02947">
    <property type="entry name" value="TRX_family"/>
    <property type="match status" value="1"/>
</dbReference>
<sequence>MLHRLTTTTRTVGAHALRSTRGFATSRVAIVGSHDAYTKITAPGSGKKAVVYFTAKWCPPCKVISPIFDELSAQFDGIQFAKVDVDEQSETTSRAGVRFDGIQFAKVDVDEQSETTSRAGVRSMPTFFFFDDGKLQRQLSFSGADENLLRENISELNEL</sequence>
<proteinExistence type="predicted"/>
<reference evidence="3" key="1">
    <citation type="submission" date="2021-12" db="EMBL/GenBank/DDBJ databases">
        <title>Prjna785345.</title>
        <authorList>
            <person name="Rujirawat T."/>
            <person name="Krajaejun T."/>
        </authorList>
    </citation>
    <scope>NUCLEOTIDE SEQUENCE</scope>
    <source>
        <strain evidence="3">Pi057C3</strain>
    </source>
</reference>
<evidence type="ECO:0000259" key="2">
    <source>
        <dbReference type="PROSITE" id="PS51352"/>
    </source>
</evidence>
<keyword evidence="1" id="KW-1015">Disulfide bond</keyword>
<evidence type="ECO:0000313" key="4">
    <source>
        <dbReference type="Proteomes" id="UP001209570"/>
    </source>
</evidence>
<dbReference type="SUPFAM" id="SSF52833">
    <property type="entry name" value="Thioredoxin-like"/>
    <property type="match status" value="1"/>
</dbReference>
<evidence type="ECO:0000256" key="1">
    <source>
        <dbReference type="ARBA" id="ARBA00023157"/>
    </source>
</evidence>
<organism evidence="3 4">
    <name type="scientific">Pythium insidiosum</name>
    <name type="common">Pythiosis disease agent</name>
    <dbReference type="NCBI Taxonomy" id="114742"/>
    <lineage>
        <taxon>Eukaryota</taxon>
        <taxon>Sar</taxon>
        <taxon>Stramenopiles</taxon>
        <taxon>Oomycota</taxon>
        <taxon>Peronosporomycetes</taxon>
        <taxon>Pythiales</taxon>
        <taxon>Pythiaceae</taxon>
        <taxon>Pythium</taxon>
    </lineage>
</organism>
<dbReference type="InterPro" id="IPR036249">
    <property type="entry name" value="Thioredoxin-like_sf"/>
</dbReference>
<dbReference type="Pfam" id="PF00085">
    <property type="entry name" value="Thioredoxin"/>
    <property type="match status" value="2"/>
</dbReference>
<dbReference type="InterPro" id="IPR017937">
    <property type="entry name" value="Thioredoxin_CS"/>
</dbReference>
<dbReference type="InterPro" id="IPR013766">
    <property type="entry name" value="Thioredoxin_domain"/>
</dbReference>
<dbReference type="PROSITE" id="PS00194">
    <property type="entry name" value="THIOREDOXIN_1"/>
    <property type="match status" value="1"/>
</dbReference>
<feature type="domain" description="Thioredoxin" evidence="2">
    <location>
        <begin position="14"/>
        <end position="158"/>
    </location>
</feature>
<protein>
    <recommendedName>
        <fullName evidence="2">Thioredoxin domain-containing protein</fullName>
    </recommendedName>
</protein>
<dbReference type="AlphaFoldDB" id="A0AAD5QEF7"/>
<evidence type="ECO:0000313" key="3">
    <source>
        <dbReference type="EMBL" id="KAJ0408370.1"/>
    </source>
</evidence>
<dbReference type="PANTHER" id="PTHR46115">
    <property type="entry name" value="THIOREDOXIN-LIKE PROTEIN 1"/>
    <property type="match status" value="1"/>
</dbReference>
<gene>
    <name evidence="3" type="ORF">P43SY_003096</name>
</gene>
<dbReference type="Gene3D" id="3.40.30.10">
    <property type="entry name" value="Glutaredoxin"/>
    <property type="match status" value="2"/>
</dbReference>